<evidence type="ECO:0000313" key="2">
    <source>
        <dbReference type="EMBL" id="CAD2199047.1"/>
    </source>
</evidence>
<accession>A0A6V7XJI0</accession>
<dbReference type="EMBL" id="CAJEWN010001641">
    <property type="protein sequence ID" value="CAD2199047.1"/>
    <property type="molecule type" value="Genomic_DNA"/>
</dbReference>
<feature type="compositionally biased region" description="Polar residues" evidence="1">
    <location>
        <begin position="525"/>
        <end position="547"/>
    </location>
</feature>
<name>A0A6V7XJI0_MELEN</name>
<feature type="compositionally biased region" description="Basic and acidic residues" evidence="1">
    <location>
        <begin position="752"/>
        <end position="766"/>
    </location>
</feature>
<gene>
    <name evidence="2" type="ORF">MENT_LOCUS52411</name>
</gene>
<dbReference type="Proteomes" id="UP000580250">
    <property type="component" value="Unassembled WGS sequence"/>
</dbReference>
<feature type="region of interest" description="Disordered" evidence="1">
    <location>
        <begin position="725"/>
        <end position="796"/>
    </location>
</feature>
<feature type="region of interest" description="Disordered" evidence="1">
    <location>
        <begin position="505"/>
        <end position="577"/>
    </location>
</feature>
<feature type="compositionally biased region" description="Low complexity" evidence="1">
    <location>
        <begin position="506"/>
        <end position="524"/>
    </location>
</feature>
<evidence type="ECO:0000313" key="3">
    <source>
        <dbReference type="Proteomes" id="UP000580250"/>
    </source>
</evidence>
<organism evidence="2 3">
    <name type="scientific">Meloidogyne enterolobii</name>
    <name type="common">Root-knot nematode worm</name>
    <name type="synonym">Meloidogyne mayaguensis</name>
    <dbReference type="NCBI Taxonomy" id="390850"/>
    <lineage>
        <taxon>Eukaryota</taxon>
        <taxon>Metazoa</taxon>
        <taxon>Ecdysozoa</taxon>
        <taxon>Nematoda</taxon>
        <taxon>Chromadorea</taxon>
        <taxon>Rhabditida</taxon>
        <taxon>Tylenchina</taxon>
        <taxon>Tylenchomorpha</taxon>
        <taxon>Tylenchoidea</taxon>
        <taxon>Meloidogynidae</taxon>
        <taxon>Meloidogyninae</taxon>
        <taxon>Meloidogyne</taxon>
    </lineage>
</organism>
<comment type="caution">
    <text evidence="2">The sequence shown here is derived from an EMBL/GenBank/DDBJ whole genome shotgun (WGS) entry which is preliminary data.</text>
</comment>
<proteinExistence type="predicted"/>
<evidence type="ECO:0000256" key="1">
    <source>
        <dbReference type="SAM" id="MobiDB-lite"/>
    </source>
</evidence>
<sequence length="813" mass="90871">MTTSVDFDYNGPPVTVSNGMAVELVAQFGIQNAWFAFLKLRGMKLKNEEAENARESFTYFRNKIGHLRRLTKEFNEKQKEKGCEESTKNSFDALSSADFDNFFVSPDSLELRKDATKYSEVEDNEFFEEGVASSSSSSNQKTSSPTTVSLLQVIEENKRRQQKIDNNDHQLDKQTTEKEQQKSNRKEDKILEEQKEETLQNKNTLHKYSRNNKKLTTTTTTDNIETKQMVEKLLAAKEEIARRHSETIDDVVSVVMEKIRNNQPFEGELTAPTGHFIPPKSHHKRAGISGGQKMIHQQRSGIPVMGQMKAEESILRQQQKGGTVLASVTNEGVLTTATPTTAFRQFFKLFFDFYQFFSHFSPGQSIVLLQNPLSSSGPIQLPQSQISFGGLPSVSPTSSTYKSRQNAYNNGQMMTETAIHSQHQQQVYPPLISSPSIQTSRLQQQHIYSIGQPVVGDVGNIGGGTATTAIPLDLAIQQNMTVQELIQTLKVQGGNRNTNTQIILQTNANIPSTPTPTSTILTTNDRNPIQNQQETPDSSSQEASIQENALKAGYPKKDKSDNNQLKKGRKKKKGESEQQFENIILKTDVVEKIDLEANERGKQKIGQINKEDEKLGNAGGQLQSEAKIKKQTSTTTNVQGNVSTVPNQKQQQRIEDLEAQLKKLNKQLLTEKNKAATQKKRADKALSDLEKASDSIQLLKIDLACQKTDNNTLIAENIALKAENQQLRSKEKRTSSGPSTASGTTKSRKRKEITEEPEIVKNEKSGGGRSRKATTTNNLKSDNLPEKTLTPPHFLQNLDDGKVKEFVWQEINL</sequence>
<feature type="region of interest" description="Disordered" evidence="1">
    <location>
        <begin position="265"/>
        <end position="287"/>
    </location>
</feature>
<feature type="compositionally biased region" description="Low complexity" evidence="1">
    <location>
        <begin position="735"/>
        <end position="745"/>
    </location>
</feature>
<feature type="compositionally biased region" description="Basic and acidic residues" evidence="1">
    <location>
        <begin position="159"/>
        <end position="199"/>
    </location>
</feature>
<feature type="region of interest" description="Disordered" evidence="1">
    <location>
        <begin position="159"/>
        <end position="213"/>
    </location>
</feature>
<protein>
    <submittedName>
        <fullName evidence="2">Uncharacterized protein</fullName>
    </submittedName>
</protein>
<dbReference type="AlphaFoldDB" id="A0A6V7XJI0"/>
<dbReference type="OrthoDB" id="5823973at2759"/>
<feature type="compositionally biased region" description="Basic residues" evidence="1">
    <location>
        <begin position="204"/>
        <end position="213"/>
    </location>
</feature>
<reference evidence="2 3" key="1">
    <citation type="submission" date="2020-08" db="EMBL/GenBank/DDBJ databases">
        <authorList>
            <person name="Koutsovoulos G."/>
            <person name="Danchin GJ E."/>
        </authorList>
    </citation>
    <scope>NUCLEOTIDE SEQUENCE [LARGE SCALE GENOMIC DNA]</scope>
</reference>